<keyword evidence="3" id="KW-0472">Membrane</keyword>
<dbReference type="AlphaFoldDB" id="A0A1E7ZD55"/>
<accession>A0A1E7ZD55</accession>
<dbReference type="SUPFAM" id="SSF51283">
    <property type="entry name" value="dUTPase-like"/>
    <property type="match status" value="1"/>
</dbReference>
<dbReference type="InterPro" id="IPR033704">
    <property type="entry name" value="dUTPase_trimeric"/>
</dbReference>
<evidence type="ECO:0000313" key="4">
    <source>
        <dbReference type="EMBL" id="OFC71382.1"/>
    </source>
</evidence>
<dbReference type="Gene3D" id="2.70.40.10">
    <property type="match status" value="1"/>
</dbReference>
<dbReference type="InterPro" id="IPR036157">
    <property type="entry name" value="dUTPase-like_sf"/>
</dbReference>
<reference evidence="4 5" key="1">
    <citation type="submission" date="2016-08" db="EMBL/GenBank/DDBJ databases">
        <authorList>
            <person name="Seilhamer J.J."/>
        </authorList>
    </citation>
    <scope>NUCLEOTIDE SEQUENCE [LARGE SCALE GENOMIC DNA]</scope>
    <source>
        <strain evidence="4 5">KCTC 42603</strain>
    </source>
</reference>
<comment type="caution">
    <text evidence="4">The sequence shown here is derived from an EMBL/GenBank/DDBJ whole genome shotgun (WGS) entry which is preliminary data.</text>
</comment>
<name>A0A1E7ZD55_9ALTE</name>
<gene>
    <name evidence="4" type="ORF">BFC18_09550</name>
</gene>
<keyword evidence="1" id="KW-0378">Hydrolase</keyword>
<dbReference type="CDD" id="cd07557">
    <property type="entry name" value="trimeric_dUTPase"/>
    <property type="match status" value="1"/>
</dbReference>
<protein>
    <submittedName>
        <fullName evidence="4">Uncharacterized protein</fullName>
    </submittedName>
</protein>
<keyword evidence="3" id="KW-0812">Transmembrane</keyword>
<dbReference type="GO" id="GO:0008829">
    <property type="term" value="F:dCTP deaminase activity"/>
    <property type="evidence" value="ECO:0007669"/>
    <property type="project" value="InterPro"/>
</dbReference>
<proteinExistence type="predicted"/>
<evidence type="ECO:0000256" key="2">
    <source>
        <dbReference type="ARBA" id="ARBA00023080"/>
    </source>
</evidence>
<dbReference type="Proteomes" id="UP000175691">
    <property type="component" value="Unassembled WGS sequence"/>
</dbReference>
<evidence type="ECO:0000256" key="1">
    <source>
        <dbReference type="ARBA" id="ARBA00022801"/>
    </source>
</evidence>
<dbReference type="STRING" id="1656094.BFC18_09550"/>
<dbReference type="InterPro" id="IPR011962">
    <property type="entry name" value="dCTP_deaminase"/>
</dbReference>
<keyword evidence="3" id="KW-1133">Transmembrane helix</keyword>
<feature type="transmembrane region" description="Helical" evidence="3">
    <location>
        <begin position="202"/>
        <end position="224"/>
    </location>
</feature>
<organism evidence="4 5">
    <name type="scientific">Alteromonas confluentis</name>
    <dbReference type="NCBI Taxonomy" id="1656094"/>
    <lineage>
        <taxon>Bacteria</taxon>
        <taxon>Pseudomonadati</taxon>
        <taxon>Pseudomonadota</taxon>
        <taxon>Gammaproteobacteria</taxon>
        <taxon>Alteromonadales</taxon>
        <taxon>Alteromonadaceae</taxon>
        <taxon>Alteromonas/Salinimonas group</taxon>
        <taxon>Alteromonas</taxon>
    </lineage>
</organism>
<evidence type="ECO:0000313" key="5">
    <source>
        <dbReference type="Proteomes" id="UP000175691"/>
    </source>
</evidence>
<dbReference type="Pfam" id="PF22769">
    <property type="entry name" value="DCD"/>
    <property type="match status" value="1"/>
</dbReference>
<dbReference type="RefSeq" id="WP_070125077.1">
    <property type="nucleotide sequence ID" value="NZ_MDHN01000015.1"/>
</dbReference>
<keyword evidence="2" id="KW-0546">Nucleotide metabolism</keyword>
<dbReference type="GO" id="GO:0006229">
    <property type="term" value="P:dUTP biosynthetic process"/>
    <property type="evidence" value="ECO:0007669"/>
    <property type="project" value="InterPro"/>
</dbReference>
<evidence type="ECO:0000256" key="3">
    <source>
        <dbReference type="SAM" id="Phobius"/>
    </source>
</evidence>
<keyword evidence="5" id="KW-1185">Reference proteome</keyword>
<sequence>MQISAIEAITKGMVTDRAKKILDEKKYTGCSSIDITLRTVLHRSDVGTKIKDGDSFFEGVSESYNLSVEPQETVYLISEEFISVPAGYVAYVFLKNRYSQRGLLAFNTGIVDGGYNGPIATLLTNISSETIDLKSVNGGRFFRVVFHKIDMNEDEVKAVKNTYYEYEEYRYYKARDLLKLPRFFQNPDKIKKQITESLNEKALNYGVMKLGAIIGVAGLLMILVPPLTTLTTNAILGSVPLGKELWELKNEQLEQRISELETKLSSPGTKGTCSVGPSL</sequence>
<dbReference type="OrthoDB" id="6401091at2"/>
<dbReference type="EMBL" id="MDHN01000015">
    <property type="protein sequence ID" value="OFC71382.1"/>
    <property type="molecule type" value="Genomic_DNA"/>
</dbReference>